<proteinExistence type="predicted"/>
<dbReference type="AlphaFoldDB" id="A0A383CJT4"/>
<dbReference type="InterPro" id="IPR011051">
    <property type="entry name" value="RmlC_Cupin_sf"/>
</dbReference>
<dbReference type="SUPFAM" id="SSF51182">
    <property type="entry name" value="RmlC-like cupins"/>
    <property type="match status" value="1"/>
</dbReference>
<feature type="non-terminal residue" evidence="1">
    <location>
        <position position="30"/>
    </location>
</feature>
<dbReference type="EMBL" id="UINC01209130">
    <property type="protein sequence ID" value="SVE32015.1"/>
    <property type="molecule type" value="Genomic_DNA"/>
</dbReference>
<protein>
    <submittedName>
        <fullName evidence="1">Uncharacterized protein</fullName>
    </submittedName>
</protein>
<sequence length="30" mass="3275">MPITAERFSPFGDVIAAKQAGMTTMNEGRF</sequence>
<accession>A0A383CJT4</accession>
<organism evidence="1">
    <name type="scientific">marine metagenome</name>
    <dbReference type="NCBI Taxonomy" id="408172"/>
    <lineage>
        <taxon>unclassified sequences</taxon>
        <taxon>metagenomes</taxon>
        <taxon>ecological metagenomes</taxon>
    </lineage>
</organism>
<name>A0A383CJT4_9ZZZZ</name>
<reference evidence="1" key="1">
    <citation type="submission" date="2018-05" db="EMBL/GenBank/DDBJ databases">
        <authorList>
            <person name="Lanie J.A."/>
            <person name="Ng W.-L."/>
            <person name="Kazmierczak K.M."/>
            <person name="Andrzejewski T.M."/>
            <person name="Davidsen T.M."/>
            <person name="Wayne K.J."/>
            <person name="Tettelin H."/>
            <person name="Glass J.I."/>
            <person name="Rusch D."/>
            <person name="Podicherti R."/>
            <person name="Tsui H.-C.T."/>
            <person name="Winkler M.E."/>
        </authorList>
    </citation>
    <scope>NUCLEOTIDE SEQUENCE</scope>
</reference>
<evidence type="ECO:0000313" key="1">
    <source>
        <dbReference type="EMBL" id="SVE32015.1"/>
    </source>
</evidence>
<gene>
    <name evidence="1" type="ORF">METZ01_LOCUS484869</name>
</gene>